<dbReference type="EMBL" id="PGFA01000002">
    <property type="protein sequence ID" value="PJJ54968.1"/>
    <property type="molecule type" value="Genomic_DNA"/>
</dbReference>
<dbReference type="AlphaFoldDB" id="A0A2M9BAJ5"/>
<evidence type="ECO:0000313" key="1">
    <source>
        <dbReference type="EMBL" id="PJJ54968.1"/>
    </source>
</evidence>
<evidence type="ECO:0000313" key="2">
    <source>
        <dbReference type="Proteomes" id="UP000228535"/>
    </source>
</evidence>
<organism evidence="1 2">
    <name type="scientific">Hymenobacter chitinivorans DSM 11115</name>
    <dbReference type="NCBI Taxonomy" id="1121954"/>
    <lineage>
        <taxon>Bacteria</taxon>
        <taxon>Pseudomonadati</taxon>
        <taxon>Bacteroidota</taxon>
        <taxon>Cytophagia</taxon>
        <taxon>Cytophagales</taxon>
        <taxon>Hymenobacteraceae</taxon>
        <taxon>Hymenobacter</taxon>
    </lineage>
</organism>
<dbReference type="RefSeq" id="WP_157807588.1">
    <property type="nucleotide sequence ID" value="NZ_PGFA01000002.1"/>
</dbReference>
<gene>
    <name evidence="1" type="ORF">CLV45_3316</name>
</gene>
<dbReference type="OrthoDB" id="864079at2"/>
<dbReference type="Pfam" id="PF05345">
    <property type="entry name" value="He_PIG"/>
    <property type="match status" value="1"/>
</dbReference>
<protein>
    <submittedName>
        <fullName evidence="1">Uncharacterized protein</fullName>
    </submittedName>
</protein>
<sequence length="519" mass="56071">MQHRFLLRLLFLGLIGLGWSVSARASHILGGDLTYESLGNFSDYRKYRVTVRYYRDISTSVETGPKITLLATKDGCSLSTPGSLSATLYRTSQTIISPAGCASGFSYQLNIFEGEVMLERGQWLLSVNEENRSAGMRNVVNSAEKSFHVEAYLNNRAFPANNSPKFTSFTLPYLCGNQAHRYSFSSFDVDGDSLVYEPVQPQTQIQSVLDPCSVDIPYSSYPAGLFTDPVSGQTGGYSSGTYSAAYPLASFQVINGVAQPYFQLNPATGELLAQPQLQATGPYIVAVRVNEFRKLAGTWTRIGSVTRDVIYTVFNGQGNRNPVLSGLQIDTNPAAQSPDQLIPVAAGQTITLTLSATDPDAGQTTRISSDVASSIPGASFQTLTNGRGQLTWQVPATLKPGRYRCTVTVADNANCPFSGSEVRTLTFQVSGTTLATKAASPQILTAFPLPFHDQVQFQLAARTTQTVVITDELGREVARLNSRPDGLVIWQPAAAVPAGLYLARTADGRQVARLLHSAQ</sequence>
<reference evidence="1 2" key="1">
    <citation type="submission" date="2017-11" db="EMBL/GenBank/DDBJ databases">
        <title>Genomic Encyclopedia of Archaeal and Bacterial Type Strains, Phase II (KMG-II): From Individual Species to Whole Genera.</title>
        <authorList>
            <person name="Goeker M."/>
        </authorList>
    </citation>
    <scope>NUCLEOTIDE SEQUENCE [LARGE SCALE GENOMIC DNA]</scope>
    <source>
        <strain evidence="1 2">DSM 11115</strain>
    </source>
</reference>
<proteinExistence type="predicted"/>
<comment type="caution">
    <text evidence="1">The sequence shown here is derived from an EMBL/GenBank/DDBJ whole genome shotgun (WGS) entry which is preliminary data.</text>
</comment>
<keyword evidence="2" id="KW-1185">Reference proteome</keyword>
<dbReference type="Proteomes" id="UP000228535">
    <property type="component" value="Unassembled WGS sequence"/>
</dbReference>
<accession>A0A2M9BAJ5</accession>
<name>A0A2M9BAJ5_9BACT</name>